<dbReference type="EMBL" id="WJIE01000007">
    <property type="protein sequence ID" value="MRG95079.1"/>
    <property type="molecule type" value="Genomic_DNA"/>
</dbReference>
<dbReference type="Proteomes" id="UP000440224">
    <property type="component" value="Unassembled WGS sequence"/>
</dbReference>
<gene>
    <name evidence="1" type="ORF">GF068_24615</name>
</gene>
<accession>A0A6N7PT33</accession>
<organism evidence="1 2">
    <name type="scientific">Polyangium spumosum</name>
    <dbReference type="NCBI Taxonomy" id="889282"/>
    <lineage>
        <taxon>Bacteria</taxon>
        <taxon>Pseudomonadati</taxon>
        <taxon>Myxococcota</taxon>
        <taxon>Polyangia</taxon>
        <taxon>Polyangiales</taxon>
        <taxon>Polyangiaceae</taxon>
        <taxon>Polyangium</taxon>
    </lineage>
</organism>
<dbReference type="OrthoDB" id="5514078at2"/>
<comment type="caution">
    <text evidence="1">The sequence shown here is derived from an EMBL/GenBank/DDBJ whole genome shotgun (WGS) entry which is preliminary data.</text>
</comment>
<dbReference type="AlphaFoldDB" id="A0A6N7PT33"/>
<name>A0A6N7PT33_9BACT</name>
<evidence type="ECO:0000313" key="1">
    <source>
        <dbReference type="EMBL" id="MRG95079.1"/>
    </source>
</evidence>
<protein>
    <submittedName>
        <fullName evidence="1">Uncharacterized protein</fullName>
    </submittedName>
</protein>
<sequence>MHDASSSSKDRPRFARGAAALFALGFAFVACGGNANYPDRPDVTAAQAAWCDALAKSEGPGGAWDRMTECRSAFPAASAAYIRVMTKCFFERVEEAKQSGDPAAADRALLLSECNEKALVDLPMTSAGVDEVIDARCNRAVRCEKVEFTECKAAMKRLEPAQQAMFTTRYNARTLHDIAGCLGGSCGDNEEQAQAECYQSAEDKLLWFP</sequence>
<proteinExistence type="predicted"/>
<keyword evidence="2" id="KW-1185">Reference proteome</keyword>
<evidence type="ECO:0000313" key="2">
    <source>
        <dbReference type="Proteomes" id="UP000440224"/>
    </source>
</evidence>
<reference evidence="1 2" key="1">
    <citation type="submission" date="2019-10" db="EMBL/GenBank/DDBJ databases">
        <title>A soil myxobacterium in the family Polyangiaceae.</title>
        <authorList>
            <person name="Li Y."/>
            <person name="Wang J."/>
        </authorList>
    </citation>
    <scope>NUCLEOTIDE SEQUENCE [LARGE SCALE GENOMIC DNA]</scope>
    <source>
        <strain evidence="1 2">DSM 14734</strain>
    </source>
</reference>
<dbReference type="RefSeq" id="WP_153821908.1">
    <property type="nucleotide sequence ID" value="NZ_WJIE01000007.1"/>
</dbReference>